<evidence type="ECO:0000313" key="2">
    <source>
        <dbReference type="Proteomes" id="UP001233999"/>
    </source>
</evidence>
<reference evidence="1" key="2">
    <citation type="submission" date="2023-05" db="EMBL/GenBank/DDBJ databases">
        <authorList>
            <person name="Fouks B."/>
        </authorList>
    </citation>
    <scope>NUCLEOTIDE SEQUENCE</scope>
    <source>
        <strain evidence="1">Stay&amp;Tobe</strain>
        <tissue evidence="1">Testes</tissue>
    </source>
</reference>
<keyword evidence="2" id="KW-1185">Reference proteome</keyword>
<dbReference type="AlphaFoldDB" id="A0AAD8E0U3"/>
<evidence type="ECO:0000313" key="1">
    <source>
        <dbReference type="EMBL" id="KAJ9573478.1"/>
    </source>
</evidence>
<feature type="non-terminal residue" evidence="1">
    <location>
        <position position="1"/>
    </location>
</feature>
<dbReference type="EMBL" id="JASPKZ010010698">
    <property type="protein sequence ID" value="KAJ9573478.1"/>
    <property type="molecule type" value="Genomic_DNA"/>
</dbReference>
<comment type="caution">
    <text evidence="1">The sequence shown here is derived from an EMBL/GenBank/DDBJ whole genome shotgun (WGS) entry which is preliminary data.</text>
</comment>
<gene>
    <name evidence="1" type="ORF">L9F63_009138</name>
</gene>
<protein>
    <submittedName>
        <fullName evidence="1">Uncharacterized protein</fullName>
    </submittedName>
</protein>
<reference evidence="1" key="1">
    <citation type="journal article" date="2023" name="IScience">
        <title>Live-bearing cockroach genome reveals convergent evolutionary mechanisms linked to viviparity in insects and beyond.</title>
        <authorList>
            <person name="Fouks B."/>
            <person name="Harrison M.C."/>
            <person name="Mikhailova A.A."/>
            <person name="Marchal E."/>
            <person name="English S."/>
            <person name="Carruthers M."/>
            <person name="Jennings E.C."/>
            <person name="Chiamaka E.L."/>
            <person name="Frigard R.A."/>
            <person name="Pippel M."/>
            <person name="Attardo G.M."/>
            <person name="Benoit J.B."/>
            <person name="Bornberg-Bauer E."/>
            <person name="Tobe S.S."/>
        </authorList>
    </citation>
    <scope>NUCLEOTIDE SEQUENCE</scope>
    <source>
        <strain evidence="1">Stay&amp;Tobe</strain>
    </source>
</reference>
<name>A0AAD8E0U3_DIPPU</name>
<sequence length="51" mass="5572">LASNAGKVVSHCTVKCNTQLECGHTCLGIYCKCLHVHCHQNCARTLIHGHK</sequence>
<dbReference type="Proteomes" id="UP001233999">
    <property type="component" value="Unassembled WGS sequence"/>
</dbReference>
<proteinExistence type="predicted"/>
<organism evidence="1 2">
    <name type="scientific">Diploptera punctata</name>
    <name type="common">Pacific beetle cockroach</name>
    <dbReference type="NCBI Taxonomy" id="6984"/>
    <lineage>
        <taxon>Eukaryota</taxon>
        <taxon>Metazoa</taxon>
        <taxon>Ecdysozoa</taxon>
        <taxon>Arthropoda</taxon>
        <taxon>Hexapoda</taxon>
        <taxon>Insecta</taxon>
        <taxon>Pterygota</taxon>
        <taxon>Neoptera</taxon>
        <taxon>Polyneoptera</taxon>
        <taxon>Dictyoptera</taxon>
        <taxon>Blattodea</taxon>
        <taxon>Blaberoidea</taxon>
        <taxon>Blaberidae</taxon>
        <taxon>Diplopterinae</taxon>
        <taxon>Diploptera</taxon>
    </lineage>
</organism>
<accession>A0AAD8E0U3</accession>